<dbReference type="PRINTS" id="PR00081">
    <property type="entry name" value="GDHRDH"/>
</dbReference>
<dbReference type="PROSITE" id="PS00061">
    <property type="entry name" value="ADH_SHORT"/>
    <property type="match status" value="1"/>
</dbReference>
<evidence type="ECO:0000256" key="11">
    <source>
        <dbReference type="ARBA" id="ARBA00082544"/>
    </source>
</evidence>
<evidence type="ECO:0000256" key="13">
    <source>
        <dbReference type="SAM" id="Phobius"/>
    </source>
</evidence>
<dbReference type="EMBL" id="GEZM01102905">
    <property type="protein sequence ID" value="JAV51730.1"/>
    <property type="molecule type" value="Transcribed_RNA"/>
</dbReference>
<dbReference type="PANTHER" id="PTHR24322:SF736">
    <property type="entry name" value="RETINOL DEHYDROGENASE 10"/>
    <property type="match status" value="1"/>
</dbReference>
<evidence type="ECO:0000256" key="9">
    <source>
        <dbReference type="ARBA" id="ARBA00059620"/>
    </source>
</evidence>
<comment type="subcellular location">
    <subcellularLocation>
        <location evidence="1">Membrane</location>
        <topology evidence="1">Multi-pass membrane protein</topology>
    </subcellularLocation>
</comment>
<evidence type="ECO:0000256" key="1">
    <source>
        <dbReference type="ARBA" id="ARBA00004141"/>
    </source>
</evidence>
<comment type="function">
    <text evidence="9">Catalyzes the reduction of all-trans-retinal to all-trans-retinol in the presence of NADPH.</text>
</comment>
<evidence type="ECO:0000256" key="3">
    <source>
        <dbReference type="ARBA" id="ARBA00022692"/>
    </source>
</evidence>
<accession>A0A1Y1JVB2</accession>
<evidence type="ECO:0000256" key="8">
    <source>
        <dbReference type="ARBA" id="ARBA00023136"/>
    </source>
</evidence>
<keyword evidence="6" id="KW-0560">Oxidoreductase</keyword>
<dbReference type="AlphaFoldDB" id="A0A1Y1JVB2"/>
<dbReference type="FunFam" id="3.40.50.720:FF:000131">
    <property type="entry name" value="Short-chain dehydrogenase/reductase 3"/>
    <property type="match status" value="1"/>
</dbReference>
<keyword evidence="4" id="KW-0521">NADP</keyword>
<dbReference type="GO" id="GO:0016020">
    <property type="term" value="C:membrane"/>
    <property type="evidence" value="ECO:0007669"/>
    <property type="project" value="UniProtKB-SubCell"/>
</dbReference>
<dbReference type="PRINTS" id="PR00080">
    <property type="entry name" value="SDRFAMILY"/>
</dbReference>
<dbReference type="GO" id="GO:0005811">
    <property type="term" value="C:lipid droplet"/>
    <property type="evidence" value="ECO:0007669"/>
    <property type="project" value="TreeGrafter"/>
</dbReference>
<sequence length="343" mass="38109">MRNHNYLTTFLNHFRGVLKIYTFIDKTRSPTLRATLVNKTYSLNLISNMIATLLFILKALLAMTKALYRYIIPKSKKSVNGETVLVTGAGDGIGKEVALIYASAGATVVCIDINAEANEETIRTIANLGYAKAYAYTCDVSDYQQVVFIINKIEQEVGNVTILVNNAGILFGNPFCELSATEIEKMIQVNLMSHFWTVKAILPSMLKNNYGHIVSVASIFTIISMPYFVPYSASKFAVQGFIDGLQNELALNKNNKIRTTLIHPCITNTALRRGANATFSSLIPVFNPKDVAAGIVNAQRRDMVEAAIPWGLHLTLRSFLRLCPAEVVQLAYEYFQVKLNPHK</sequence>
<reference evidence="14" key="1">
    <citation type="journal article" date="2016" name="Sci. Rep.">
        <title>Molecular characterization of firefly nuptial gifts: a multi-omics approach sheds light on postcopulatory sexual selection.</title>
        <authorList>
            <person name="Al-Wathiqui N."/>
            <person name="Fallon T.R."/>
            <person name="South A."/>
            <person name="Weng J.K."/>
            <person name="Lewis S.M."/>
        </authorList>
    </citation>
    <scope>NUCLEOTIDE SEQUENCE</scope>
</reference>
<dbReference type="InterPro" id="IPR020904">
    <property type="entry name" value="Sc_DH/Rdtase_CS"/>
</dbReference>
<evidence type="ECO:0000256" key="7">
    <source>
        <dbReference type="ARBA" id="ARBA00023098"/>
    </source>
</evidence>
<keyword evidence="3 13" id="KW-0812">Transmembrane</keyword>
<evidence type="ECO:0000256" key="6">
    <source>
        <dbReference type="ARBA" id="ARBA00023002"/>
    </source>
</evidence>
<organism evidence="14">
    <name type="scientific">Photinus pyralis</name>
    <name type="common">Common eastern firefly</name>
    <name type="synonym">Lampyris pyralis</name>
    <dbReference type="NCBI Taxonomy" id="7054"/>
    <lineage>
        <taxon>Eukaryota</taxon>
        <taxon>Metazoa</taxon>
        <taxon>Ecdysozoa</taxon>
        <taxon>Arthropoda</taxon>
        <taxon>Hexapoda</taxon>
        <taxon>Insecta</taxon>
        <taxon>Pterygota</taxon>
        <taxon>Neoptera</taxon>
        <taxon>Endopterygota</taxon>
        <taxon>Coleoptera</taxon>
        <taxon>Polyphaga</taxon>
        <taxon>Elateriformia</taxon>
        <taxon>Elateroidea</taxon>
        <taxon>Lampyridae</taxon>
        <taxon>Lampyrinae</taxon>
        <taxon>Photinus</taxon>
    </lineage>
</organism>
<dbReference type="Pfam" id="PF00106">
    <property type="entry name" value="adh_short"/>
    <property type="match status" value="1"/>
</dbReference>
<keyword evidence="7" id="KW-0443">Lipid metabolism</keyword>
<evidence type="ECO:0000256" key="2">
    <source>
        <dbReference type="ARBA" id="ARBA00006484"/>
    </source>
</evidence>
<keyword evidence="8 13" id="KW-0472">Membrane</keyword>
<dbReference type="Gene3D" id="3.40.50.720">
    <property type="entry name" value="NAD(P)-binding Rossmann-like Domain"/>
    <property type="match status" value="1"/>
</dbReference>
<dbReference type="PANTHER" id="PTHR24322">
    <property type="entry name" value="PKSB"/>
    <property type="match status" value="1"/>
</dbReference>
<evidence type="ECO:0000256" key="4">
    <source>
        <dbReference type="ARBA" id="ARBA00022857"/>
    </source>
</evidence>
<evidence type="ECO:0000313" key="14">
    <source>
        <dbReference type="EMBL" id="JAV51730.1"/>
    </source>
</evidence>
<comment type="similarity">
    <text evidence="2 12">Belongs to the short-chain dehydrogenases/reductases (SDR) family.</text>
</comment>
<proteinExistence type="inferred from homology"/>
<dbReference type="SUPFAM" id="SSF51735">
    <property type="entry name" value="NAD(P)-binding Rossmann-fold domains"/>
    <property type="match status" value="1"/>
</dbReference>
<evidence type="ECO:0000256" key="12">
    <source>
        <dbReference type="RuleBase" id="RU000363"/>
    </source>
</evidence>
<evidence type="ECO:0000256" key="5">
    <source>
        <dbReference type="ARBA" id="ARBA00022989"/>
    </source>
</evidence>
<protein>
    <recommendedName>
        <fullName evidence="10">Short-chain dehydrogenase/reductase 3</fullName>
    </recommendedName>
    <alternativeName>
        <fullName evidence="11">Retinal short-chain dehydrogenase/reductase 1</fullName>
    </alternativeName>
</protein>
<evidence type="ECO:0000256" key="10">
    <source>
        <dbReference type="ARBA" id="ARBA00068717"/>
    </source>
</evidence>
<name>A0A1Y1JVB2_PHOPY</name>
<dbReference type="InterPro" id="IPR002347">
    <property type="entry name" value="SDR_fam"/>
</dbReference>
<feature type="transmembrane region" description="Helical" evidence="13">
    <location>
        <begin position="45"/>
        <end position="68"/>
    </location>
</feature>
<dbReference type="InterPro" id="IPR036291">
    <property type="entry name" value="NAD(P)-bd_dom_sf"/>
</dbReference>
<dbReference type="GO" id="GO:0052650">
    <property type="term" value="F:all-trans-retinol dehydrogenase (NADP+) activity"/>
    <property type="evidence" value="ECO:0007669"/>
    <property type="project" value="UniProtKB-ARBA"/>
</dbReference>
<keyword evidence="5 13" id="KW-1133">Transmembrane helix</keyword>